<dbReference type="InParanoid" id="B4JEF5"/>
<dbReference type="InterPro" id="IPR000651">
    <property type="entry name" value="Ras-like_Gua-exchang_fac_N"/>
</dbReference>
<organism evidence="7">
    <name type="scientific">Drosophila grimshawi</name>
    <name type="common">Hawaiian fruit fly</name>
    <name type="synonym">Idiomyia grimshawi</name>
    <dbReference type="NCBI Taxonomy" id="7222"/>
    <lineage>
        <taxon>Eukaryota</taxon>
        <taxon>Metazoa</taxon>
        <taxon>Ecdysozoa</taxon>
        <taxon>Arthropoda</taxon>
        <taxon>Hexapoda</taxon>
        <taxon>Insecta</taxon>
        <taxon>Pterygota</taxon>
        <taxon>Neoptera</taxon>
        <taxon>Endopterygota</taxon>
        <taxon>Diptera</taxon>
        <taxon>Brachycera</taxon>
        <taxon>Muscomorpha</taxon>
        <taxon>Ephydroidea</taxon>
        <taxon>Drosophilidae</taxon>
        <taxon>Drosophila</taxon>
        <taxon>Hawaiian Drosophila</taxon>
    </lineage>
</organism>
<keyword evidence="1 2" id="KW-0344">Guanine-nucleotide releasing factor</keyword>
<evidence type="ECO:0000256" key="3">
    <source>
        <dbReference type="SAM" id="MobiDB-lite"/>
    </source>
</evidence>
<dbReference type="SMR" id="B4JEF5"/>
<dbReference type="Gene3D" id="1.10.840.10">
    <property type="entry name" value="Ras guanine-nucleotide exchange factors catalytic domain"/>
    <property type="match status" value="1"/>
</dbReference>
<evidence type="ECO:0000313" key="6">
    <source>
        <dbReference type="EMBL" id="EDW03675.1"/>
    </source>
</evidence>
<dbReference type="PhylomeDB" id="B4JEF5"/>
<dbReference type="PROSITE" id="PS50212">
    <property type="entry name" value="RASGEF_NTER"/>
    <property type="match status" value="1"/>
</dbReference>
<dbReference type="InterPro" id="IPR008937">
    <property type="entry name" value="Ras-like_GEF"/>
</dbReference>
<dbReference type="OMA" id="NIYLICA"/>
<dbReference type="eggNOG" id="KOG3541">
    <property type="taxonomic scope" value="Eukaryota"/>
</dbReference>
<dbReference type="HOGENOM" id="CLU_027019_0_0_1"/>
<evidence type="ECO:0000256" key="1">
    <source>
        <dbReference type="ARBA" id="ARBA00022658"/>
    </source>
</evidence>
<feature type="domain" description="N-terminal Ras-GEF" evidence="5">
    <location>
        <begin position="179"/>
        <end position="293"/>
    </location>
</feature>
<feature type="domain" description="Ras-GEF" evidence="4">
    <location>
        <begin position="320"/>
        <end position="455"/>
    </location>
</feature>
<dbReference type="KEGG" id="dgr:6562880"/>
<dbReference type="AlphaFoldDB" id="B4JEF5"/>
<name>B4JEF5_DROGR</name>
<dbReference type="PROSITE" id="PS50009">
    <property type="entry name" value="RASGEF_CAT"/>
    <property type="match status" value="1"/>
</dbReference>
<dbReference type="Pfam" id="PF00617">
    <property type="entry name" value="RasGEF"/>
    <property type="match status" value="1"/>
</dbReference>
<feature type="region of interest" description="Disordered" evidence="3">
    <location>
        <begin position="30"/>
        <end position="77"/>
    </location>
</feature>
<dbReference type="OrthoDB" id="20825at2759"/>
<dbReference type="SUPFAM" id="SSF48366">
    <property type="entry name" value="Ras GEF"/>
    <property type="match status" value="1"/>
</dbReference>
<dbReference type="InterPro" id="IPR036964">
    <property type="entry name" value="RASGEF_cat_dom_sf"/>
</dbReference>
<dbReference type="InterPro" id="IPR001895">
    <property type="entry name" value="RASGEF_cat_dom"/>
</dbReference>
<dbReference type="Gene3D" id="1.20.870.10">
    <property type="entry name" value="Son of sevenless (SoS) protein Chain: S domain 1"/>
    <property type="match status" value="1"/>
</dbReference>
<protein>
    <submittedName>
        <fullName evidence="6">GH11365</fullName>
    </submittedName>
</protein>
<dbReference type="InterPro" id="IPR023578">
    <property type="entry name" value="Ras_GEF_dom_sf"/>
</dbReference>
<dbReference type="EMBL" id="CH916368">
    <property type="protein sequence ID" value="EDW03675.1"/>
    <property type="molecule type" value="Genomic_DNA"/>
</dbReference>
<accession>B4JEF5</accession>
<dbReference type="GO" id="GO:0005886">
    <property type="term" value="C:plasma membrane"/>
    <property type="evidence" value="ECO:0007669"/>
    <property type="project" value="TreeGrafter"/>
</dbReference>
<dbReference type="FunCoup" id="B4JEF5">
    <property type="interactions" value="30"/>
</dbReference>
<gene>
    <name evidence="6" type="primary">Dgri\GH11365</name>
    <name evidence="6" type="ORF">Dgri_GH11365</name>
</gene>
<dbReference type="GO" id="GO:0007265">
    <property type="term" value="P:Ras protein signal transduction"/>
    <property type="evidence" value="ECO:0007669"/>
    <property type="project" value="TreeGrafter"/>
</dbReference>
<dbReference type="PANTHER" id="PTHR23113:SF349">
    <property type="match status" value="1"/>
</dbReference>
<dbReference type="PANTHER" id="PTHR23113">
    <property type="entry name" value="GUANINE NUCLEOTIDE EXCHANGE FACTOR"/>
    <property type="match status" value="1"/>
</dbReference>
<keyword evidence="7" id="KW-1185">Reference proteome</keyword>
<dbReference type="GO" id="GO:0005085">
    <property type="term" value="F:guanyl-nucleotide exchange factor activity"/>
    <property type="evidence" value="ECO:0007669"/>
    <property type="project" value="UniProtKB-KW"/>
</dbReference>
<evidence type="ECO:0000259" key="5">
    <source>
        <dbReference type="PROSITE" id="PS50212"/>
    </source>
</evidence>
<sequence length="455" mass="51116">MAMYFYASKISAIVCGTRCKQTVLQKSRGQRDRDKCRQRSRRRAVCHDNSTENSSASSADDDDDDNDDVDDDNNAACCGTPQPDVGIFLLNSTPEAGQLYNYGLNLGWFNEGRLRLRRRHSAEQLSAHDLELGFQQDFKPLTARDDIVQYDVPTNSHKRSQCDINFESSVLGSGGIMYINGKIVSGPLDAFPEVLNPINVIDLDKEFLFSFLLSSRLFLRPHELLGKLLASVSHGKCLETFVALLAEWTQQFPYDYRDERMMNHVKHIVARCSDSHLEAVVSQILSALLKRLTDLEKHEADLRACQTTSEKLVVPINCPTATQYAQILCRLEKKLAKHIGPEEFLQCSSMVLLDKQKKWDQPISSAGPPGAQDPKKTCNLETYLDWSARLRLFVCNEILQCTGIEERSRTVELWSGVAQYCLLVGNYNSATAILESLESPAIARLKITVSDSINI</sequence>
<reference evidence="6 7" key="1">
    <citation type="journal article" date="2007" name="Nature">
        <title>Evolution of genes and genomes on the Drosophila phylogeny.</title>
        <authorList>
            <consortium name="Drosophila 12 Genomes Consortium"/>
            <person name="Clark A.G."/>
            <person name="Eisen M.B."/>
            <person name="Smith D.R."/>
            <person name="Bergman C.M."/>
            <person name="Oliver B."/>
            <person name="Markow T.A."/>
            <person name="Kaufman T.C."/>
            <person name="Kellis M."/>
            <person name="Gelbart W."/>
            <person name="Iyer V.N."/>
            <person name="Pollard D.A."/>
            <person name="Sackton T.B."/>
            <person name="Larracuente A.M."/>
            <person name="Singh N.D."/>
            <person name="Abad J.P."/>
            <person name="Abt D.N."/>
            <person name="Adryan B."/>
            <person name="Aguade M."/>
            <person name="Akashi H."/>
            <person name="Anderson W.W."/>
            <person name="Aquadro C.F."/>
            <person name="Ardell D.H."/>
            <person name="Arguello R."/>
            <person name="Artieri C.G."/>
            <person name="Barbash D.A."/>
            <person name="Barker D."/>
            <person name="Barsanti P."/>
            <person name="Batterham P."/>
            <person name="Batzoglou S."/>
            <person name="Begun D."/>
            <person name="Bhutkar A."/>
            <person name="Blanco E."/>
            <person name="Bosak S.A."/>
            <person name="Bradley R.K."/>
            <person name="Brand A.D."/>
            <person name="Brent M.R."/>
            <person name="Brooks A.N."/>
            <person name="Brown R.H."/>
            <person name="Butlin R.K."/>
            <person name="Caggese C."/>
            <person name="Calvi B.R."/>
            <person name="Bernardo de Carvalho A."/>
            <person name="Caspi A."/>
            <person name="Castrezana S."/>
            <person name="Celniker S.E."/>
            <person name="Chang J.L."/>
            <person name="Chapple C."/>
            <person name="Chatterji S."/>
            <person name="Chinwalla A."/>
            <person name="Civetta A."/>
            <person name="Clifton S.W."/>
            <person name="Comeron J.M."/>
            <person name="Costello J.C."/>
            <person name="Coyne J.A."/>
            <person name="Daub J."/>
            <person name="David R.G."/>
            <person name="Delcher A.L."/>
            <person name="Delehaunty K."/>
            <person name="Do C.B."/>
            <person name="Ebling H."/>
            <person name="Edwards K."/>
            <person name="Eickbush T."/>
            <person name="Evans J.D."/>
            <person name="Filipski A."/>
            <person name="Findeiss S."/>
            <person name="Freyhult E."/>
            <person name="Fulton L."/>
            <person name="Fulton R."/>
            <person name="Garcia A.C."/>
            <person name="Gardiner A."/>
            <person name="Garfield D.A."/>
            <person name="Garvin B.E."/>
            <person name="Gibson G."/>
            <person name="Gilbert D."/>
            <person name="Gnerre S."/>
            <person name="Godfrey J."/>
            <person name="Good R."/>
            <person name="Gotea V."/>
            <person name="Gravely B."/>
            <person name="Greenberg A.J."/>
            <person name="Griffiths-Jones S."/>
            <person name="Gross S."/>
            <person name="Guigo R."/>
            <person name="Gustafson E.A."/>
            <person name="Haerty W."/>
            <person name="Hahn M.W."/>
            <person name="Halligan D.L."/>
            <person name="Halpern A.L."/>
            <person name="Halter G.M."/>
            <person name="Han M.V."/>
            <person name="Heger A."/>
            <person name="Hillier L."/>
            <person name="Hinrichs A.S."/>
            <person name="Holmes I."/>
            <person name="Hoskins R.A."/>
            <person name="Hubisz M.J."/>
            <person name="Hultmark D."/>
            <person name="Huntley M.A."/>
            <person name="Jaffe D.B."/>
            <person name="Jagadeeshan S."/>
            <person name="Jeck W.R."/>
            <person name="Johnson J."/>
            <person name="Jones C.D."/>
            <person name="Jordan W.C."/>
            <person name="Karpen G.H."/>
            <person name="Kataoka E."/>
            <person name="Keightley P.D."/>
            <person name="Kheradpour P."/>
            <person name="Kirkness E.F."/>
            <person name="Koerich L.B."/>
            <person name="Kristiansen K."/>
            <person name="Kudrna D."/>
            <person name="Kulathinal R.J."/>
            <person name="Kumar S."/>
            <person name="Kwok R."/>
            <person name="Lander E."/>
            <person name="Langley C.H."/>
            <person name="Lapoint R."/>
            <person name="Lazzaro B.P."/>
            <person name="Lee S.J."/>
            <person name="Levesque L."/>
            <person name="Li R."/>
            <person name="Lin C.F."/>
            <person name="Lin M.F."/>
            <person name="Lindblad-Toh K."/>
            <person name="Llopart A."/>
            <person name="Long M."/>
            <person name="Low L."/>
            <person name="Lozovsky E."/>
            <person name="Lu J."/>
            <person name="Luo M."/>
            <person name="Machado C.A."/>
            <person name="Makalowski W."/>
            <person name="Marzo M."/>
            <person name="Matsuda M."/>
            <person name="Matzkin L."/>
            <person name="McAllister B."/>
            <person name="McBride C.S."/>
            <person name="McKernan B."/>
            <person name="McKernan K."/>
            <person name="Mendez-Lago M."/>
            <person name="Minx P."/>
            <person name="Mollenhauer M.U."/>
            <person name="Montooth K."/>
            <person name="Mount S.M."/>
            <person name="Mu X."/>
            <person name="Myers E."/>
            <person name="Negre B."/>
            <person name="Newfeld S."/>
            <person name="Nielsen R."/>
            <person name="Noor M.A."/>
            <person name="O'Grady P."/>
            <person name="Pachter L."/>
            <person name="Papaceit M."/>
            <person name="Parisi M.J."/>
            <person name="Parisi M."/>
            <person name="Parts L."/>
            <person name="Pedersen J.S."/>
            <person name="Pesole G."/>
            <person name="Phillippy A.M."/>
            <person name="Ponting C.P."/>
            <person name="Pop M."/>
            <person name="Porcelli D."/>
            <person name="Powell J.R."/>
            <person name="Prohaska S."/>
            <person name="Pruitt K."/>
            <person name="Puig M."/>
            <person name="Quesneville H."/>
            <person name="Ram K.R."/>
            <person name="Rand D."/>
            <person name="Rasmussen M.D."/>
            <person name="Reed L.K."/>
            <person name="Reenan R."/>
            <person name="Reily A."/>
            <person name="Remington K.A."/>
            <person name="Rieger T.T."/>
            <person name="Ritchie M.G."/>
            <person name="Robin C."/>
            <person name="Rogers Y.H."/>
            <person name="Rohde C."/>
            <person name="Rozas J."/>
            <person name="Rubenfield M.J."/>
            <person name="Ruiz A."/>
            <person name="Russo S."/>
            <person name="Salzberg S.L."/>
            <person name="Sanchez-Gracia A."/>
            <person name="Saranga D.J."/>
            <person name="Sato H."/>
            <person name="Schaeffer S.W."/>
            <person name="Schatz M.C."/>
            <person name="Schlenke T."/>
            <person name="Schwartz R."/>
            <person name="Segarra C."/>
            <person name="Singh R.S."/>
            <person name="Sirot L."/>
            <person name="Sirota M."/>
            <person name="Sisneros N.B."/>
            <person name="Smith C.D."/>
            <person name="Smith T.F."/>
            <person name="Spieth J."/>
            <person name="Stage D.E."/>
            <person name="Stark A."/>
            <person name="Stephan W."/>
            <person name="Strausberg R.L."/>
            <person name="Strempel S."/>
            <person name="Sturgill D."/>
            <person name="Sutton G."/>
            <person name="Sutton G.G."/>
            <person name="Tao W."/>
            <person name="Teichmann S."/>
            <person name="Tobari Y.N."/>
            <person name="Tomimura Y."/>
            <person name="Tsolas J.M."/>
            <person name="Valente V.L."/>
            <person name="Venter E."/>
            <person name="Venter J.C."/>
            <person name="Vicario S."/>
            <person name="Vieira F.G."/>
            <person name="Vilella A.J."/>
            <person name="Villasante A."/>
            <person name="Walenz B."/>
            <person name="Wang J."/>
            <person name="Wasserman M."/>
            <person name="Watts T."/>
            <person name="Wilson D."/>
            <person name="Wilson R.K."/>
            <person name="Wing R.A."/>
            <person name="Wolfner M.F."/>
            <person name="Wong A."/>
            <person name="Wong G.K."/>
            <person name="Wu C.I."/>
            <person name="Wu G."/>
            <person name="Yamamoto D."/>
            <person name="Yang H.P."/>
            <person name="Yang S.P."/>
            <person name="Yorke J.A."/>
            <person name="Yoshida K."/>
            <person name="Zdobnov E."/>
            <person name="Zhang P."/>
            <person name="Zhang Y."/>
            <person name="Zimin A.V."/>
            <person name="Baldwin J."/>
            <person name="Abdouelleil A."/>
            <person name="Abdulkadir J."/>
            <person name="Abebe A."/>
            <person name="Abera B."/>
            <person name="Abreu J."/>
            <person name="Acer S.C."/>
            <person name="Aftuck L."/>
            <person name="Alexander A."/>
            <person name="An P."/>
            <person name="Anderson E."/>
            <person name="Anderson S."/>
            <person name="Arachi H."/>
            <person name="Azer M."/>
            <person name="Bachantsang P."/>
            <person name="Barry A."/>
            <person name="Bayul T."/>
            <person name="Berlin A."/>
            <person name="Bessette D."/>
            <person name="Bloom T."/>
            <person name="Blye J."/>
            <person name="Boguslavskiy L."/>
            <person name="Bonnet C."/>
            <person name="Boukhgalter B."/>
            <person name="Bourzgui I."/>
            <person name="Brown A."/>
            <person name="Cahill P."/>
            <person name="Channer S."/>
            <person name="Cheshatsang Y."/>
            <person name="Chuda L."/>
            <person name="Citroen M."/>
            <person name="Collymore A."/>
            <person name="Cooke P."/>
            <person name="Costello M."/>
            <person name="D'Aco K."/>
            <person name="Daza R."/>
            <person name="De Haan G."/>
            <person name="DeGray S."/>
            <person name="DeMaso C."/>
            <person name="Dhargay N."/>
            <person name="Dooley K."/>
            <person name="Dooley E."/>
            <person name="Doricent M."/>
            <person name="Dorje P."/>
            <person name="Dorjee K."/>
            <person name="Dupes A."/>
            <person name="Elong R."/>
            <person name="Falk J."/>
            <person name="Farina A."/>
            <person name="Faro S."/>
            <person name="Ferguson D."/>
            <person name="Fisher S."/>
            <person name="Foley C.D."/>
            <person name="Franke A."/>
            <person name="Friedrich D."/>
            <person name="Gadbois L."/>
            <person name="Gearin G."/>
            <person name="Gearin C.R."/>
            <person name="Giannoukos G."/>
            <person name="Goode T."/>
            <person name="Graham J."/>
            <person name="Grandbois E."/>
            <person name="Grewal S."/>
            <person name="Gyaltsen K."/>
            <person name="Hafez N."/>
            <person name="Hagos B."/>
            <person name="Hall J."/>
            <person name="Henson C."/>
            <person name="Hollinger A."/>
            <person name="Honan T."/>
            <person name="Huard M.D."/>
            <person name="Hughes L."/>
            <person name="Hurhula B."/>
            <person name="Husby M.E."/>
            <person name="Kamat A."/>
            <person name="Kanga B."/>
            <person name="Kashin S."/>
            <person name="Khazanovich D."/>
            <person name="Kisner P."/>
            <person name="Lance K."/>
            <person name="Lara M."/>
            <person name="Lee W."/>
            <person name="Lennon N."/>
            <person name="Letendre F."/>
            <person name="LeVine R."/>
            <person name="Lipovsky A."/>
            <person name="Liu X."/>
            <person name="Liu J."/>
            <person name="Liu S."/>
            <person name="Lokyitsang T."/>
            <person name="Lokyitsang Y."/>
            <person name="Lubonja R."/>
            <person name="Lui A."/>
            <person name="MacDonald P."/>
            <person name="Magnisalis V."/>
            <person name="Maru K."/>
            <person name="Matthews C."/>
            <person name="McCusker W."/>
            <person name="McDonough S."/>
            <person name="Mehta T."/>
            <person name="Meldrim J."/>
            <person name="Meneus L."/>
            <person name="Mihai O."/>
            <person name="Mihalev A."/>
            <person name="Mihova T."/>
            <person name="Mittelman R."/>
            <person name="Mlenga V."/>
            <person name="Montmayeur A."/>
            <person name="Mulrain L."/>
            <person name="Navidi A."/>
            <person name="Naylor J."/>
            <person name="Negash T."/>
            <person name="Nguyen T."/>
            <person name="Nguyen N."/>
            <person name="Nicol R."/>
            <person name="Norbu C."/>
            <person name="Norbu N."/>
            <person name="Novod N."/>
            <person name="O'Neill B."/>
            <person name="Osman S."/>
            <person name="Markiewicz E."/>
            <person name="Oyono O.L."/>
            <person name="Patti C."/>
            <person name="Phunkhang P."/>
            <person name="Pierre F."/>
            <person name="Priest M."/>
            <person name="Raghuraman S."/>
            <person name="Rege F."/>
            <person name="Reyes R."/>
            <person name="Rise C."/>
            <person name="Rogov P."/>
            <person name="Ross K."/>
            <person name="Ryan E."/>
            <person name="Settipalli S."/>
            <person name="Shea T."/>
            <person name="Sherpa N."/>
            <person name="Shi L."/>
            <person name="Shih D."/>
            <person name="Sparrow T."/>
            <person name="Spaulding J."/>
            <person name="Stalker J."/>
            <person name="Stange-Thomann N."/>
            <person name="Stavropoulos S."/>
            <person name="Stone C."/>
            <person name="Strader C."/>
            <person name="Tesfaye S."/>
            <person name="Thomson T."/>
            <person name="Thoulutsang Y."/>
            <person name="Thoulutsang D."/>
            <person name="Topham K."/>
            <person name="Topping I."/>
            <person name="Tsamla T."/>
            <person name="Vassiliev H."/>
            <person name="Vo A."/>
            <person name="Wangchuk T."/>
            <person name="Wangdi T."/>
            <person name="Weiand M."/>
            <person name="Wilkinson J."/>
            <person name="Wilson A."/>
            <person name="Yadav S."/>
            <person name="Young G."/>
            <person name="Yu Q."/>
            <person name="Zembek L."/>
            <person name="Zhong D."/>
            <person name="Zimmer A."/>
            <person name="Zwirko Z."/>
            <person name="Jaffe D.B."/>
            <person name="Alvarez P."/>
            <person name="Brockman W."/>
            <person name="Butler J."/>
            <person name="Chin C."/>
            <person name="Gnerre S."/>
            <person name="Grabherr M."/>
            <person name="Kleber M."/>
            <person name="Mauceli E."/>
            <person name="MacCallum I."/>
        </authorList>
    </citation>
    <scope>NUCLEOTIDE SEQUENCE [LARGE SCALE GENOMIC DNA]</scope>
    <source>
        <strain evidence="7">Tucson 15287-2541.00</strain>
    </source>
</reference>
<feature type="compositionally biased region" description="Acidic residues" evidence="3">
    <location>
        <begin position="59"/>
        <end position="73"/>
    </location>
</feature>
<dbReference type="Proteomes" id="UP000001070">
    <property type="component" value="Unassembled WGS sequence"/>
</dbReference>
<evidence type="ECO:0000313" key="7">
    <source>
        <dbReference type="Proteomes" id="UP000001070"/>
    </source>
</evidence>
<evidence type="ECO:0000256" key="2">
    <source>
        <dbReference type="PROSITE-ProRule" id="PRU00168"/>
    </source>
</evidence>
<evidence type="ECO:0000259" key="4">
    <source>
        <dbReference type="PROSITE" id="PS50009"/>
    </source>
</evidence>
<proteinExistence type="predicted"/>